<dbReference type="InterPro" id="IPR016143">
    <property type="entry name" value="Citrate_synth-like_sm_a-sub"/>
</dbReference>
<sequence length="477" mass="53830">MFDESDESGGFVKNLSKLAENNDPIETSLYEKYDVKRGLRYSDGRGVLVGLTRIGDVVGYEIDSTGKKVAVPGRLIYRGYSVEDIVRDTERRHQFGYEQCVYLLLFGELPTQRQLDEFTSFLGTLRTLPPNFTEDMIMKAPSSDIMNKIARGVLASYSYDPDPENRDIANILRQCVELISRFSTLAAYGYQAKRRYYDGKSMYIHNPVPTLSTAENFLRLIRSDKSYTRLEAEVLDLALILHAEHGGGNNSSLTIHVVSSADTDTYSAVAAAVGSLKGRRHGGANIRVIEMMDDIKAHVNDWSDENEIAEYLRKIARKEAFDHTGLIYGQGHAVYTISDPRAILLRDKAAELAKEKGCEEEFNLYRIIERLAPQILYEFHGDKKRICTNVDFYSGFVYTMLNIPRELFTPLFAISRIAGWSAHRIEEIVAGGRIYRPAYKNVSEERAYVPIEDRVEHEPICPVKKDDSGVVTGGPSD</sequence>
<dbReference type="EC" id="2.3.3.16" evidence="3"/>
<evidence type="ECO:0000256" key="3">
    <source>
        <dbReference type="ARBA" id="ARBA00012972"/>
    </source>
</evidence>
<organism evidence="5 6">
    <name type="scientific">Treponema peruense</name>
    <dbReference type="NCBI Taxonomy" id="2787628"/>
    <lineage>
        <taxon>Bacteria</taxon>
        <taxon>Pseudomonadati</taxon>
        <taxon>Spirochaetota</taxon>
        <taxon>Spirochaetia</taxon>
        <taxon>Spirochaetales</taxon>
        <taxon>Treponemataceae</taxon>
        <taxon>Treponema</taxon>
    </lineage>
</organism>
<comment type="similarity">
    <text evidence="2">Belongs to the citrate synthase family.</text>
</comment>
<dbReference type="GO" id="GO:0006099">
    <property type="term" value="P:tricarboxylic acid cycle"/>
    <property type="evidence" value="ECO:0007669"/>
    <property type="project" value="UniProtKB-UniPathway"/>
</dbReference>
<evidence type="ECO:0000256" key="1">
    <source>
        <dbReference type="ARBA" id="ARBA00004751"/>
    </source>
</evidence>
<protein>
    <recommendedName>
        <fullName evidence="3">citrate synthase (unknown stereospecificity)</fullName>
        <ecNumber evidence="3">2.3.3.16</ecNumber>
    </recommendedName>
</protein>
<dbReference type="InterPro" id="IPR016142">
    <property type="entry name" value="Citrate_synth-like_lrg_a-sub"/>
</dbReference>
<name>A0A7T3REY0_9SPIR</name>
<dbReference type="UniPathway" id="UPA00223"/>
<evidence type="ECO:0000313" key="5">
    <source>
        <dbReference type="EMBL" id="QQA01758.1"/>
    </source>
</evidence>
<dbReference type="GO" id="GO:0005829">
    <property type="term" value="C:cytosol"/>
    <property type="evidence" value="ECO:0007669"/>
    <property type="project" value="TreeGrafter"/>
</dbReference>
<evidence type="ECO:0000256" key="4">
    <source>
        <dbReference type="ARBA" id="ARBA00022679"/>
    </source>
</evidence>
<dbReference type="RefSeq" id="WP_198443304.1">
    <property type="nucleotide sequence ID" value="NZ_CBCSHE010000002.1"/>
</dbReference>
<keyword evidence="4" id="KW-0808">Transferase</keyword>
<dbReference type="PRINTS" id="PR00143">
    <property type="entry name" value="CITRTSNTHASE"/>
</dbReference>
<dbReference type="Gene3D" id="1.10.580.10">
    <property type="entry name" value="Citrate Synthase, domain 1"/>
    <property type="match status" value="1"/>
</dbReference>
<dbReference type="EMBL" id="CP064936">
    <property type="protein sequence ID" value="QQA01758.1"/>
    <property type="molecule type" value="Genomic_DNA"/>
</dbReference>
<dbReference type="Proteomes" id="UP000595224">
    <property type="component" value="Chromosome"/>
</dbReference>
<dbReference type="GO" id="GO:0036440">
    <property type="term" value="F:citrate synthase activity"/>
    <property type="evidence" value="ECO:0007669"/>
    <property type="project" value="UniProtKB-EC"/>
</dbReference>
<dbReference type="KEGG" id="tper:IWA51_03865"/>
<dbReference type="SUPFAM" id="SSF48256">
    <property type="entry name" value="Citrate synthase"/>
    <property type="match status" value="1"/>
</dbReference>
<evidence type="ECO:0000256" key="2">
    <source>
        <dbReference type="ARBA" id="ARBA00010566"/>
    </source>
</evidence>
<keyword evidence="6" id="KW-1185">Reference proteome</keyword>
<dbReference type="NCBIfam" id="NF010635">
    <property type="entry name" value="PRK14032.1"/>
    <property type="match status" value="1"/>
</dbReference>
<proteinExistence type="inferred from homology"/>
<accession>A0A7T3REY0</accession>
<dbReference type="InterPro" id="IPR036969">
    <property type="entry name" value="Citrate_synthase_sf"/>
</dbReference>
<gene>
    <name evidence="5" type="ORF">IWA51_03865</name>
</gene>
<dbReference type="Pfam" id="PF00285">
    <property type="entry name" value="Citrate_synt"/>
    <property type="match status" value="1"/>
</dbReference>
<dbReference type="GO" id="GO:0005975">
    <property type="term" value="P:carbohydrate metabolic process"/>
    <property type="evidence" value="ECO:0007669"/>
    <property type="project" value="TreeGrafter"/>
</dbReference>
<dbReference type="Gene3D" id="1.10.230.10">
    <property type="entry name" value="Cytochrome P450-Terp, domain 2"/>
    <property type="match status" value="1"/>
</dbReference>
<reference evidence="5 6" key="1">
    <citation type="submission" date="2020-11" db="EMBL/GenBank/DDBJ databases">
        <title>Treponema Peruensis nv. sp., first commensal Treponema isolated from human feces.</title>
        <authorList>
            <person name="Belkhou C."/>
            <person name="Raes J."/>
        </authorList>
    </citation>
    <scope>NUCLEOTIDE SEQUENCE [LARGE SCALE GENOMIC DNA]</scope>
    <source>
        <strain evidence="5 6">RCC2812</strain>
    </source>
</reference>
<dbReference type="PANTHER" id="PTHR11739:SF4">
    <property type="entry name" value="CITRATE SYNTHASE, PEROXISOMAL"/>
    <property type="match status" value="1"/>
</dbReference>
<dbReference type="PANTHER" id="PTHR11739">
    <property type="entry name" value="CITRATE SYNTHASE"/>
    <property type="match status" value="1"/>
</dbReference>
<comment type="pathway">
    <text evidence="1">Carbohydrate metabolism; tricarboxylic acid cycle; isocitrate from oxaloacetate: step 1/2.</text>
</comment>
<evidence type="ECO:0000313" key="6">
    <source>
        <dbReference type="Proteomes" id="UP000595224"/>
    </source>
</evidence>
<dbReference type="InterPro" id="IPR002020">
    <property type="entry name" value="Citrate_synthase"/>
</dbReference>
<dbReference type="AlphaFoldDB" id="A0A7T3REY0"/>